<evidence type="ECO:0000259" key="5">
    <source>
        <dbReference type="PROSITE" id="PS50089"/>
    </source>
</evidence>
<name>C3XST8_BRAFL</name>
<evidence type="ECO:0000313" key="6">
    <source>
        <dbReference type="EMBL" id="EEN69009.1"/>
    </source>
</evidence>
<dbReference type="KEGG" id="bfo:118403524"/>
<dbReference type="GeneID" id="118403524"/>
<dbReference type="Proteomes" id="UP000001554">
    <property type="component" value="Chromosome 16"/>
</dbReference>
<keyword evidence="3" id="KW-0862">Zinc</keyword>
<keyword evidence="1" id="KW-0479">Metal-binding</keyword>
<dbReference type="InterPro" id="IPR027370">
    <property type="entry name" value="Znf-RING_euk"/>
</dbReference>
<dbReference type="InterPro" id="IPR047153">
    <property type="entry name" value="TRIM45/56/19-like"/>
</dbReference>
<reference evidence="7" key="2">
    <citation type="journal article" date="2020" name="Nat. Ecol. Evol.">
        <title>Deeply conserved synteny resolves early events in vertebrate evolution.</title>
        <authorList>
            <person name="Simakov O."/>
            <person name="Marletaz F."/>
            <person name="Yue J.X."/>
            <person name="O'Connell B."/>
            <person name="Jenkins J."/>
            <person name="Brandt A."/>
            <person name="Calef R."/>
            <person name="Tung C.H."/>
            <person name="Huang T.K."/>
            <person name="Schmutz J."/>
            <person name="Satoh N."/>
            <person name="Yu J.K."/>
            <person name="Putnam N.H."/>
            <person name="Green R.E."/>
            <person name="Rokhsar D.S."/>
        </authorList>
    </citation>
    <scope>NUCLEOTIDE SEQUENCE [LARGE SCALE GENOMIC DNA]</scope>
    <source>
        <strain evidence="7">S238N-H82</strain>
    </source>
</reference>
<dbReference type="EMBL" id="GG666459">
    <property type="protein sequence ID" value="EEN69009.1"/>
    <property type="molecule type" value="Genomic_DNA"/>
</dbReference>
<evidence type="ECO:0000313" key="7">
    <source>
        <dbReference type="Proteomes" id="UP000001554"/>
    </source>
</evidence>
<sequence>MAVSPRGHRTHVTLSCSICFEEFPDAKILPCCHSFCWRCLINHEAERADFPCPVCGKTVHVPREGIQGLPEHLPIEDLLTRLEPGSKQPGSGIEPENGNLFCQRCKVPVTSERIRSRNHSGHKITPYQHPPPIPEEVRTQARPVVEKCLDGVLGLHDRQKNIDASLRHLEENKLKIADEIRMETQNWIAAILVRQDQLLRDLEDRTEDQRSNVVEGRLKIQAKIAEMSNLWVQMDDNLSNATFSAEHCDQSVDQICGPKDDTLLENIAKDRGPNFAFVPKPLPNDVVIVGELS</sequence>
<dbReference type="AlphaFoldDB" id="C3XST8"/>
<dbReference type="PANTHER" id="PTHR25462:SF296">
    <property type="entry name" value="MEIOTIC P26, ISOFORM F"/>
    <property type="match status" value="1"/>
</dbReference>
<keyword evidence="2 4" id="KW-0863">Zinc-finger</keyword>
<dbReference type="InterPro" id="IPR017907">
    <property type="entry name" value="Znf_RING_CS"/>
</dbReference>
<dbReference type="SUPFAM" id="SSF57850">
    <property type="entry name" value="RING/U-box"/>
    <property type="match status" value="1"/>
</dbReference>
<dbReference type="PANTHER" id="PTHR25462">
    <property type="entry name" value="BONUS, ISOFORM C-RELATED"/>
    <property type="match status" value="1"/>
</dbReference>
<dbReference type="Gene3D" id="3.30.40.10">
    <property type="entry name" value="Zinc/RING finger domain, C3HC4 (zinc finger)"/>
    <property type="match status" value="1"/>
</dbReference>
<evidence type="ECO:0000313" key="8">
    <source>
        <dbReference type="RefSeq" id="XP_035658149.1"/>
    </source>
</evidence>
<gene>
    <name evidence="8" type="primary">LOC118403524</name>
    <name evidence="6" type="ORF">BRAFLDRAFT_74789</name>
</gene>
<reference evidence="8" key="3">
    <citation type="submission" date="2025-04" db="UniProtKB">
        <authorList>
            <consortium name="RefSeq"/>
        </authorList>
    </citation>
    <scope>IDENTIFICATION</scope>
    <source>
        <strain evidence="8">S238N-H82</strain>
        <tissue evidence="8">Testes</tissue>
    </source>
</reference>
<evidence type="ECO:0000256" key="2">
    <source>
        <dbReference type="ARBA" id="ARBA00022771"/>
    </source>
</evidence>
<dbReference type="InterPro" id="IPR013083">
    <property type="entry name" value="Znf_RING/FYVE/PHD"/>
</dbReference>
<accession>C3XST8</accession>
<dbReference type="PROSITE" id="PS00518">
    <property type="entry name" value="ZF_RING_1"/>
    <property type="match status" value="1"/>
</dbReference>
<evidence type="ECO:0000256" key="4">
    <source>
        <dbReference type="PROSITE-ProRule" id="PRU00175"/>
    </source>
</evidence>
<dbReference type="OrthoDB" id="2163411at2759"/>
<organism>
    <name type="scientific">Branchiostoma floridae</name>
    <name type="common">Florida lancelet</name>
    <name type="synonym">Amphioxus</name>
    <dbReference type="NCBI Taxonomy" id="7739"/>
    <lineage>
        <taxon>Eukaryota</taxon>
        <taxon>Metazoa</taxon>
        <taxon>Chordata</taxon>
        <taxon>Cephalochordata</taxon>
        <taxon>Leptocardii</taxon>
        <taxon>Amphioxiformes</taxon>
        <taxon>Branchiostomatidae</taxon>
        <taxon>Branchiostoma</taxon>
    </lineage>
</organism>
<keyword evidence="7" id="KW-1185">Reference proteome</keyword>
<evidence type="ECO:0000256" key="3">
    <source>
        <dbReference type="ARBA" id="ARBA00022833"/>
    </source>
</evidence>
<dbReference type="OMA" id="CLINHEA"/>
<dbReference type="GO" id="GO:0008270">
    <property type="term" value="F:zinc ion binding"/>
    <property type="evidence" value="ECO:0007669"/>
    <property type="project" value="UniProtKB-KW"/>
</dbReference>
<dbReference type="InParanoid" id="C3XST8"/>
<dbReference type="eggNOG" id="KOG2177">
    <property type="taxonomic scope" value="Eukaryota"/>
</dbReference>
<reference evidence="6" key="1">
    <citation type="journal article" date="2008" name="Nature">
        <title>The amphioxus genome and the evolution of the chordate karyotype.</title>
        <authorList>
            <consortium name="US DOE Joint Genome Institute (JGI-PGF)"/>
            <person name="Putnam N.H."/>
            <person name="Butts T."/>
            <person name="Ferrier D.E.K."/>
            <person name="Furlong R.F."/>
            <person name="Hellsten U."/>
            <person name="Kawashima T."/>
            <person name="Robinson-Rechavi M."/>
            <person name="Shoguchi E."/>
            <person name="Terry A."/>
            <person name="Yu J.-K."/>
            <person name="Benito-Gutierrez E.L."/>
            <person name="Dubchak I."/>
            <person name="Garcia-Fernandez J."/>
            <person name="Gibson-Brown J.J."/>
            <person name="Grigoriev I.V."/>
            <person name="Horton A.C."/>
            <person name="de Jong P.J."/>
            <person name="Jurka J."/>
            <person name="Kapitonov V.V."/>
            <person name="Kohara Y."/>
            <person name="Kuroki Y."/>
            <person name="Lindquist E."/>
            <person name="Lucas S."/>
            <person name="Osoegawa K."/>
            <person name="Pennacchio L.A."/>
            <person name="Salamov A.A."/>
            <person name="Satou Y."/>
            <person name="Sauka-Spengler T."/>
            <person name="Schmutz J."/>
            <person name="Shin-I T."/>
            <person name="Toyoda A."/>
            <person name="Bronner-Fraser M."/>
            <person name="Fujiyama A."/>
            <person name="Holland L.Z."/>
            <person name="Holland P.W.H."/>
            <person name="Satoh N."/>
            <person name="Rokhsar D.S."/>
        </authorList>
    </citation>
    <scope>NUCLEOTIDE SEQUENCE [LARGE SCALE GENOMIC DNA]</scope>
    <source>
        <strain evidence="6">S238N-H82</strain>
        <tissue evidence="6">Testes</tissue>
    </source>
</reference>
<feature type="domain" description="RING-type" evidence="5">
    <location>
        <begin position="16"/>
        <end position="55"/>
    </location>
</feature>
<dbReference type="InterPro" id="IPR001841">
    <property type="entry name" value="Znf_RING"/>
</dbReference>
<protein>
    <submittedName>
        <fullName evidence="8">Tripartite motif-containing protein 2-like</fullName>
    </submittedName>
</protein>
<dbReference type="CDD" id="cd16449">
    <property type="entry name" value="RING-HC"/>
    <property type="match status" value="1"/>
</dbReference>
<dbReference type="Pfam" id="PF13445">
    <property type="entry name" value="zf-RING_UBOX"/>
    <property type="match status" value="1"/>
</dbReference>
<proteinExistence type="predicted"/>
<dbReference type="RefSeq" id="XP_035658149.1">
    <property type="nucleotide sequence ID" value="XM_035802256.1"/>
</dbReference>
<evidence type="ECO:0000256" key="1">
    <source>
        <dbReference type="ARBA" id="ARBA00022723"/>
    </source>
</evidence>
<dbReference type="PROSITE" id="PS50089">
    <property type="entry name" value="ZF_RING_2"/>
    <property type="match status" value="1"/>
</dbReference>
<dbReference type="SMART" id="SM00184">
    <property type="entry name" value="RING"/>
    <property type="match status" value="1"/>
</dbReference>